<comment type="similarity">
    <text evidence="5">Belongs to the NtaA/SnaA/DszA monooxygenase family.</text>
</comment>
<feature type="domain" description="Luciferase-like" evidence="6">
    <location>
        <begin position="30"/>
        <end position="318"/>
    </location>
</feature>
<evidence type="ECO:0000259" key="6">
    <source>
        <dbReference type="Pfam" id="PF00296"/>
    </source>
</evidence>
<dbReference type="InterPro" id="IPR016215">
    <property type="entry name" value="NTA_MOA"/>
</dbReference>
<evidence type="ECO:0000256" key="1">
    <source>
        <dbReference type="ARBA" id="ARBA00022630"/>
    </source>
</evidence>
<dbReference type="SUPFAM" id="SSF51679">
    <property type="entry name" value="Bacterial luciferase-like"/>
    <property type="match status" value="1"/>
</dbReference>
<proteinExistence type="inferred from homology"/>
<accession>A0ABP6NV26</accession>
<sequence>MTAPPLHLAVALDAAGWHPAAWRAEDARPGALFSAGYWADLVTEAERGLLDFVTFEDALGVQSAAFHRPDDRTDQVRGSLDAVLLAARVAPLTTHIGLVPTANVTHTEPFHVSTGIATLDHVSTGRAGLRPQIASRAADATHFGRRTTPQLTDDDVRDPEQIGRRLRPLFGEAADAVEVARRLWDSWEDDAEIRDAATGRFIDRDKVHHIDFTGEHFSVRGPSIVPRPPQGQPPVMSLAHASVPYEFAARSCDAVWVTPHDRAGAGAVLAQVDTAVGRVGRDTRARPLLRFAELLVVLDAEPGAAARRKAHLDALAGAELASDAEVFTGTPGELADLLLDWREAGLDGFRLRPATLPHDLLEITRGLVPELQRRGAFRTAYDATTLRGHLRLPRPAGRYPEHARTARR</sequence>
<keyword evidence="3" id="KW-0560">Oxidoreductase</keyword>
<dbReference type="EMBL" id="BAAAVM010000093">
    <property type="protein sequence ID" value="GAA3158786.1"/>
    <property type="molecule type" value="Genomic_DNA"/>
</dbReference>
<dbReference type="PANTHER" id="PTHR30011">
    <property type="entry name" value="ALKANESULFONATE MONOOXYGENASE-RELATED"/>
    <property type="match status" value="1"/>
</dbReference>
<evidence type="ECO:0000256" key="2">
    <source>
        <dbReference type="ARBA" id="ARBA00022643"/>
    </source>
</evidence>
<dbReference type="InterPro" id="IPR036661">
    <property type="entry name" value="Luciferase-like_sf"/>
</dbReference>
<dbReference type="Gene3D" id="3.20.20.30">
    <property type="entry name" value="Luciferase-like domain"/>
    <property type="match status" value="1"/>
</dbReference>
<keyword evidence="1" id="KW-0285">Flavoprotein</keyword>
<reference evidence="8" key="1">
    <citation type="journal article" date="2019" name="Int. J. Syst. Evol. Microbiol.">
        <title>The Global Catalogue of Microorganisms (GCM) 10K type strain sequencing project: providing services to taxonomists for standard genome sequencing and annotation.</title>
        <authorList>
            <consortium name="The Broad Institute Genomics Platform"/>
            <consortium name="The Broad Institute Genome Sequencing Center for Infectious Disease"/>
            <person name="Wu L."/>
            <person name="Ma J."/>
        </authorList>
    </citation>
    <scope>NUCLEOTIDE SEQUENCE [LARGE SCALE GENOMIC DNA]</scope>
    <source>
        <strain evidence="8">JCM 11574</strain>
    </source>
</reference>
<dbReference type="RefSeq" id="WP_425586758.1">
    <property type="nucleotide sequence ID" value="NZ_BAAAVM010000093.1"/>
</dbReference>
<evidence type="ECO:0000256" key="5">
    <source>
        <dbReference type="ARBA" id="ARBA00033748"/>
    </source>
</evidence>
<dbReference type="PANTHER" id="PTHR30011:SF16">
    <property type="entry name" value="C2H2 FINGER DOMAIN TRANSCRIPTION FACTOR (EUROFUNG)-RELATED"/>
    <property type="match status" value="1"/>
</dbReference>
<keyword evidence="2" id="KW-0288">FMN</keyword>
<keyword evidence="8" id="KW-1185">Reference proteome</keyword>
<gene>
    <name evidence="7" type="ORF">GCM10010521_53570</name>
</gene>
<keyword evidence="4" id="KW-0503">Monooxygenase</keyword>
<comment type="caution">
    <text evidence="7">The sequence shown here is derived from an EMBL/GenBank/DDBJ whole genome shotgun (WGS) entry which is preliminary data.</text>
</comment>
<evidence type="ECO:0000313" key="7">
    <source>
        <dbReference type="EMBL" id="GAA3158786.1"/>
    </source>
</evidence>
<evidence type="ECO:0000313" key="8">
    <source>
        <dbReference type="Proteomes" id="UP001500893"/>
    </source>
</evidence>
<dbReference type="PIRSF" id="PIRSF000337">
    <property type="entry name" value="NTA_MOA"/>
    <property type="match status" value="1"/>
</dbReference>
<dbReference type="InterPro" id="IPR011251">
    <property type="entry name" value="Luciferase-like_dom"/>
</dbReference>
<name>A0ABP6NV26_9ACTN</name>
<dbReference type="Proteomes" id="UP001500893">
    <property type="component" value="Unassembled WGS sequence"/>
</dbReference>
<evidence type="ECO:0000256" key="4">
    <source>
        <dbReference type="ARBA" id="ARBA00023033"/>
    </source>
</evidence>
<protein>
    <submittedName>
        <fullName evidence="7">LLM class flavin-dependent oxidoreductase</fullName>
    </submittedName>
</protein>
<evidence type="ECO:0000256" key="3">
    <source>
        <dbReference type="ARBA" id="ARBA00023002"/>
    </source>
</evidence>
<organism evidence="7 8">
    <name type="scientific">Streptomyces rameus</name>
    <dbReference type="NCBI Taxonomy" id="68261"/>
    <lineage>
        <taxon>Bacteria</taxon>
        <taxon>Bacillati</taxon>
        <taxon>Actinomycetota</taxon>
        <taxon>Actinomycetes</taxon>
        <taxon>Kitasatosporales</taxon>
        <taxon>Streptomycetaceae</taxon>
        <taxon>Streptomyces</taxon>
    </lineage>
</organism>
<dbReference type="InterPro" id="IPR051260">
    <property type="entry name" value="Diverse_substr_monoxygenases"/>
</dbReference>
<dbReference type="Pfam" id="PF00296">
    <property type="entry name" value="Bac_luciferase"/>
    <property type="match status" value="1"/>
</dbReference>